<dbReference type="InterPro" id="IPR000639">
    <property type="entry name" value="Epox_hydrolase-like"/>
</dbReference>
<dbReference type="PANTHER" id="PTHR43798:SF33">
    <property type="entry name" value="HYDROLASE, PUTATIVE (AFU_ORTHOLOGUE AFUA_2G14860)-RELATED"/>
    <property type="match status" value="1"/>
</dbReference>
<accession>A0ABS1MH27</accession>
<dbReference type="Pfam" id="PF00561">
    <property type="entry name" value="Abhydrolase_1"/>
    <property type="match status" value="1"/>
</dbReference>
<gene>
    <name evidence="2" type="ORF">JK358_31650</name>
</gene>
<dbReference type="PRINTS" id="PR00412">
    <property type="entry name" value="EPOXHYDRLASE"/>
</dbReference>
<dbReference type="GO" id="GO:0016787">
    <property type="term" value="F:hydrolase activity"/>
    <property type="evidence" value="ECO:0007669"/>
    <property type="project" value="UniProtKB-KW"/>
</dbReference>
<evidence type="ECO:0000313" key="2">
    <source>
        <dbReference type="EMBL" id="MBL1078969.1"/>
    </source>
</evidence>
<dbReference type="SUPFAM" id="SSF53474">
    <property type="entry name" value="alpha/beta-Hydrolases"/>
    <property type="match status" value="1"/>
</dbReference>
<dbReference type="InterPro" id="IPR000073">
    <property type="entry name" value="AB_hydrolase_1"/>
</dbReference>
<dbReference type="RefSeq" id="WP_201954828.1">
    <property type="nucleotide sequence ID" value="NZ_JAERRJ010000013.1"/>
</dbReference>
<name>A0ABS1MH27_9NOCA</name>
<protein>
    <submittedName>
        <fullName evidence="2">Alpha/beta hydrolase</fullName>
    </submittedName>
</protein>
<organism evidence="2 3">
    <name type="scientific">Nocardia acididurans</name>
    <dbReference type="NCBI Taxonomy" id="2802282"/>
    <lineage>
        <taxon>Bacteria</taxon>
        <taxon>Bacillati</taxon>
        <taxon>Actinomycetota</taxon>
        <taxon>Actinomycetes</taxon>
        <taxon>Mycobacteriales</taxon>
        <taxon>Nocardiaceae</taxon>
        <taxon>Nocardia</taxon>
    </lineage>
</organism>
<comment type="caution">
    <text evidence="2">The sequence shown here is derived from an EMBL/GenBank/DDBJ whole genome shotgun (WGS) entry which is preliminary data.</text>
</comment>
<dbReference type="EMBL" id="JAERRJ010000013">
    <property type="protein sequence ID" value="MBL1078969.1"/>
    <property type="molecule type" value="Genomic_DNA"/>
</dbReference>
<sequence length="286" mass="31694">MQPSYSEWVAGGERLTIAGHSIFHRQDGPADGRPVTLLHGYPSSSHDWVSVLPALTAAGLRVTTLDYLGFGASDKPVGHDYRMTEQASLVEELWRHLGIGETALVAHDYGVSVAQELLARDATRITRSAWLNGGLYVDLYRPLPIQRVMIGPLGKLLGPVMVERAFAASLRRILGRQISDADMHELWLAMSDNGGRRVQWGLNRYHAERVQQAERWQRALETYSGPMLFVWGPVDPISGGHLLPRLRERLPHAEFVVLDEAPATGHYPQLENPAAVATALTKFLVT</sequence>
<proteinExistence type="predicted"/>
<evidence type="ECO:0000259" key="1">
    <source>
        <dbReference type="Pfam" id="PF00561"/>
    </source>
</evidence>
<keyword evidence="3" id="KW-1185">Reference proteome</keyword>
<dbReference type="InterPro" id="IPR050266">
    <property type="entry name" value="AB_hydrolase_sf"/>
</dbReference>
<dbReference type="Proteomes" id="UP000602198">
    <property type="component" value="Unassembled WGS sequence"/>
</dbReference>
<feature type="domain" description="AB hydrolase-1" evidence="1">
    <location>
        <begin position="34"/>
        <end position="273"/>
    </location>
</feature>
<dbReference type="InterPro" id="IPR029058">
    <property type="entry name" value="AB_hydrolase_fold"/>
</dbReference>
<reference evidence="2 3" key="1">
    <citation type="submission" date="2021-01" db="EMBL/GenBank/DDBJ databases">
        <title>WGS of actinomycetes isolated from Thailand.</title>
        <authorList>
            <person name="Thawai C."/>
        </authorList>
    </citation>
    <scope>NUCLEOTIDE SEQUENCE [LARGE SCALE GENOMIC DNA]</scope>
    <source>
        <strain evidence="2 3">LPG 2</strain>
    </source>
</reference>
<keyword evidence="2" id="KW-0378">Hydrolase</keyword>
<dbReference type="Gene3D" id="3.40.50.1820">
    <property type="entry name" value="alpha/beta hydrolase"/>
    <property type="match status" value="1"/>
</dbReference>
<dbReference type="PANTHER" id="PTHR43798">
    <property type="entry name" value="MONOACYLGLYCEROL LIPASE"/>
    <property type="match status" value="1"/>
</dbReference>
<evidence type="ECO:0000313" key="3">
    <source>
        <dbReference type="Proteomes" id="UP000602198"/>
    </source>
</evidence>